<dbReference type="AlphaFoldDB" id="E6WTV1"/>
<evidence type="ECO:0000259" key="2">
    <source>
        <dbReference type="Pfam" id="PF04542"/>
    </source>
</evidence>
<feature type="domain" description="RNA polymerase sigma-70 region 2" evidence="2">
    <location>
        <begin position="7"/>
        <end position="72"/>
    </location>
</feature>
<dbReference type="SUPFAM" id="SSF54427">
    <property type="entry name" value="NTF2-like"/>
    <property type="match status" value="1"/>
</dbReference>
<dbReference type="Gene3D" id="1.10.10.10">
    <property type="entry name" value="Winged helix-like DNA-binding domain superfamily/Winged helix DNA-binding domain"/>
    <property type="match status" value="1"/>
</dbReference>
<dbReference type="InterPro" id="IPR032710">
    <property type="entry name" value="NTF2-like_dom_sf"/>
</dbReference>
<dbReference type="KEGG" id="psu:Psesu_1758"/>
<evidence type="ECO:0000259" key="3">
    <source>
        <dbReference type="Pfam" id="PF08281"/>
    </source>
</evidence>
<dbReference type="SUPFAM" id="SSF88659">
    <property type="entry name" value="Sigma3 and sigma4 domains of RNA polymerase sigma factors"/>
    <property type="match status" value="1"/>
</dbReference>
<reference evidence="4 5" key="1">
    <citation type="submission" date="2011-01" db="EMBL/GenBank/DDBJ databases">
        <title>Complete sequence of Pseudoxanthomonas suwonensis 11-1.</title>
        <authorList>
            <consortium name="US DOE Joint Genome Institute"/>
            <person name="Lucas S."/>
            <person name="Copeland A."/>
            <person name="Lapidus A."/>
            <person name="Cheng J.-F."/>
            <person name="Goodwin L."/>
            <person name="Pitluck S."/>
            <person name="Teshima H."/>
            <person name="Detter J.C."/>
            <person name="Han C."/>
            <person name="Tapia R."/>
            <person name="Land M."/>
            <person name="Hauser L."/>
            <person name="Kyrpides N."/>
            <person name="Ivanova N."/>
            <person name="Ovchinnikova G."/>
            <person name="Siebers A.K."/>
            <person name="Allgaier M."/>
            <person name="Thelen M.P."/>
            <person name="Hugenholtz P."/>
            <person name="Gladden J."/>
            <person name="Woyke T."/>
        </authorList>
    </citation>
    <scope>NUCLEOTIDE SEQUENCE [LARGE SCALE GENOMIC DNA]</scope>
    <source>
        <strain evidence="5">11-1</strain>
    </source>
</reference>
<dbReference type="InterPro" id="IPR007627">
    <property type="entry name" value="RNA_pol_sigma70_r2"/>
</dbReference>
<dbReference type="InterPro" id="IPR052704">
    <property type="entry name" value="ECF_Sigma-70_Domain"/>
</dbReference>
<keyword evidence="5" id="KW-1185">Reference proteome</keyword>
<dbReference type="Pfam" id="PF08281">
    <property type="entry name" value="Sigma70_r4_2"/>
    <property type="match status" value="1"/>
</dbReference>
<organism evidence="4 5">
    <name type="scientific">Pseudoxanthomonas suwonensis (strain 11-1)</name>
    <dbReference type="NCBI Taxonomy" id="743721"/>
    <lineage>
        <taxon>Bacteria</taxon>
        <taxon>Pseudomonadati</taxon>
        <taxon>Pseudomonadota</taxon>
        <taxon>Gammaproteobacteria</taxon>
        <taxon>Lysobacterales</taxon>
        <taxon>Lysobacteraceae</taxon>
        <taxon>Pseudoxanthomonas</taxon>
    </lineage>
</organism>
<accession>E6WTV1</accession>
<dbReference type="InterPro" id="IPR013324">
    <property type="entry name" value="RNA_pol_sigma_r3/r4-like"/>
</dbReference>
<dbReference type="EMBL" id="CP002446">
    <property type="protein sequence ID" value="ADV27600.1"/>
    <property type="molecule type" value="Genomic_DNA"/>
</dbReference>
<dbReference type="GO" id="GO:0006352">
    <property type="term" value="P:DNA-templated transcription initiation"/>
    <property type="evidence" value="ECO:0007669"/>
    <property type="project" value="InterPro"/>
</dbReference>
<dbReference type="OrthoDB" id="3211555at2"/>
<protein>
    <submittedName>
        <fullName evidence="4">RNA polymerase, sigma-24 subunit, ECF subfamily</fullName>
    </submittedName>
</protein>
<dbReference type="GO" id="GO:0016987">
    <property type="term" value="F:sigma factor activity"/>
    <property type="evidence" value="ECO:0007669"/>
    <property type="project" value="InterPro"/>
</dbReference>
<evidence type="ECO:0000313" key="4">
    <source>
        <dbReference type="EMBL" id="ADV27600.1"/>
    </source>
</evidence>
<sequence>MQPVDHFHRHQHRLLALAYRLLGTRADAEDVVQDTWLRWHRADQAAIADPEAWLVTAATRLGIDRLRAARRRREVYPGPWLPEPASVAADAPAANEPADEAPGPARALERAEEVSLAFLAVLERLGPEERAAFLLREVFDYDYAAIAELLGRNEAACRQMVHRARGRVAEARPRFGVDPRHHRRLLDKFMHAARDGDREALQDLLHADAQLVSDGGGKALAAIRPLHGAERIARLFWAVARRRDPAVRWQLGLANGEPAILRYRGGELVGITVATSEDGRITALYTVANPDKLAVTNASPGASSW</sequence>
<evidence type="ECO:0000256" key="1">
    <source>
        <dbReference type="ARBA" id="ARBA00011344"/>
    </source>
</evidence>
<dbReference type="Pfam" id="PF04542">
    <property type="entry name" value="Sigma70_r2"/>
    <property type="match status" value="1"/>
</dbReference>
<proteinExistence type="predicted"/>
<dbReference type="InterPro" id="IPR014303">
    <property type="entry name" value="RNA_pol_sigma-70_ECF"/>
</dbReference>
<dbReference type="eggNOG" id="COG1595">
    <property type="taxonomic scope" value="Bacteria"/>
</dbReference>
<dbReference type="NCBIfam" id="NF007214">
    <property type="entry name" value="PRK09636.1"/>
    <property type="match status" value="1"/>
</dbReference>
<dbReference type="SUPFAM" id="SSF88946">
    <property type="entry name" value="Sigma2 domain of RNA polymerase sigma factors"/>
    <property type="match status" value="1"/>
</dbReference>
<dbReference type="RefSeq" id="WP_013535428.1">
    <property type="nucleotide sequence ID" value="NC_014924.1"/>
</dbReference>
<dbReference type="PANTHER" id="PTHR30173">
    <property type="entry name" value="SIGMA 19 FACTOR"/>
    <property type="match status" value="1"/>
</dbReference>
<dbReference type="InterPro" id="IPR013325">
    <property type="entry name" value="RNA_pol_sigma_r2"/>
</dbReference>
<dbReference type="InterPro" id="IPR036388">
    <property type="entry name" value="WH-like_DNA-bd_sf"/>
</dbReference>
<dbReference type="Gene3D" id="3.10.450.50">
    <property type="match status" value="1"/>
</dbReference>
<feature type="domain" description="RNA polymerase sigma factor 70 region 4 type 2" evidence="3">
    <location>
        <begin position="116"/>
        <end position="166"/>
    </location>
</feature>
<dbReference type="Gene3D" id="1.10.1740.10">
    <property type="match status" value="1"/>
</dbReference>
<gene>
    <name evidence="4" type="ordered locus">Psesu_1758</name>
</gene>
<name>E6WTV1_PSEUU</name>
<dbReference type="NCBIfam" id="TIGR02937">
    <property type="entry name" value="sigma70-ECF"/>
    <property type="match status" value="1"/>
</dbReference>
<dbReference type="GO" id="GO:0003677">
    <property type="term" value="F:DNA binding"/>
    <property type="evidence" value="ECO:0007669"/>
    <property type="project" value="InterPro"/>
</dbReference>
<dbReference type="Proteomes" id="UP000008632">
    <property type="component" value="Chromosome"/>
</dbReference>
<dbReference type="PANTHER" id="PTHR30173:SF36">
    <property type="entry name" value="ECF RNA POLYMERASE SIGMA FACTOR SIGJ"/>
    <property type="match status" value="1"/>
</dbReference>
<dbReference type="NCBIfam" id="TIGR02957">
    <property type="entry name" value="SigX4"/>
    <property type="match status" value="1"/>
</dbReference>
<dbReference type="InterPro" id="IPR013249">
    <property type="entry name" value="RNA_pol_sigma70_r4_t2"/>
</dbReference>
<dbReference type="STRING" id="743721.Psesu_1758"/>
<dbReference type="InterPro" id="IPR014284">
    <property type="entry name" value="RNA_pol_sigma-70_dom"/>
</dbReference>
<comment type="subunit">
    <text evidence="1">Interacts transiently with the RNA polymerase catalytic core formed by RpoA, RpoB, RpoC and RpoZ (2 alpha, 1 beta, 1 beta' and 1 omega subunit) to form the RNA polymerase holoenzyme that can initiate transcription.</text>
</comment>
<evidence type="ECO:0000313" key="5">
    <source>
        <dbReference type="Proteomes" id="UP000008632"/>
    </source>
</evidence>
<dbReference type="HOGENOM" id="CLU_047691_22_0_6"/>